<proteinExistence type="predicted"/>
<name>A0ABP7ALF9_9ACTN</name>
<organism evidence="1 2">
    <name type="scientific">Microlunatus ginsengisoli</name>
    <dbReference type="NCBI Taxonomy" id="363863"/>
    <lineage>
        <taxon>Bacteria</taxon>
        <taxon>Bacillati</taxon>
        <taxon>Actinomycetota</taxon>
        <taxon>Actinomycetes</taxon>
        <taxon>Propionibacteriales</taxon>
        <taxon>Propionibacteriaceae</taxon>
        <taxon>Microlunatus</taxon>
    </lineage>
</organism>
<sequence length="484" mass="52821">MLLSNRGFVPYPETFATEETTAQALRRLRDILCADTAEAADLDLLVAGLVINSEEFPRIGDRADLCDTFVNYIRLLTECLQRAPVAPALRGISALGAALRHELLLGWVNLDKAAPKHHAITVFEALAGRADLHAAIVSELVRSIVSDNPLMPIDVRGEAADLLCATYRTDDHQIVAEPLQSVLNGDRSSGSTTLRERVLAGTDTIDTPFDFPTSTEDRIQALWQGSLSKTRERVFVDVARTIAQLAEVDERFSADHAASLAELAQIYDQRGEYLSHPDAEAIVAERLTSRTRRVEDYVVDPHQKLAGQTVSNLTRIASFAPEAVWPDRRVRQAWTAFARSVLGFSRVANLGLGCKMYFTPHGFDMPSLVYIGQATVIGKGAAIDLSGGLVVGRRNYTSSFWSDTDLHGHLHTGDHANGTSGTMSRLTIEPYVMVLDDDVSFPPGLGYIEAATYADGAPDAGRIRGFRSLRAQPTKAILDAPMQP</sequence>
<evidence type="ECO:0000313" key="1">
    <source>
        <dbReference type="EMBL" id="GAA3634706.1"/>
    </source>
</evidence>
<accession>A0ABP7ALF9</accession>
<comment type="caution">
    <text evidence="1">The sequence shown here is derived from an EMBL/GenBank/DDBJ whole genome shotgun (WGS) entry which is preliminary data.</text>
</comment>
<dbReference type="RefSeq" id="WP_344808204.1">
    <property type="nucleotide sequence ID" value="NZ_BAABAB010000036.1"/>
</dbReference>
<dbReference type="Proteomes" id="UP001501490">
    <property type="component" value="Unassembled WGS sequence"/>
</dbReference>
<evidence type="ECO:0000313" key="2">
    <source>
        <dbReference type="Proteomes" id="UP001501490"/>
    </source>
</evidence>
<gene>
    <name evidence="1" type="ORF">GCM10022236_41630</name>
</gene>
<keyword evidence="2" id="KW-1185">Reference proteome</keyword>
<reference evidence="2" key="1">
    <citation type="journal article" date="2019" name="Int. J. Syst. Evol. Microbiol.">
        <title>The Global Catalogue of Microorganisms (GCM) 10K type strain sequencing project: providing services to taxonomists for standard genome sequencing and annotation.</title>
        <authorList>
            <consortium name="The Broad Institute Genomics Platform"/>
            <consortium name="The Broad Institute Genome Sequencing Center for Infectious Disease"/>
            <person name="Wu L."/>
            <person name="Ma J."/>
        </authorList>
    </citation>
    <scope>NUCLEOTIDE SEQUENCE [LARGE SCALE GENOMIC DNA]</scope>
    <source>
        <strain evidence="2">JCM 16929</strain>
    </source>
</reference>
<dbReference type="EMBL" id="BAABAB010000036">
    <property type="protein sequence ID" value="GAA3634706.1"/>
    <property type="molecule type" value="Genomic_DNA"/>
</dbReference>
<protein>
    <submittedName>
        <fullName evidence="1">Uncharacterized protein</fullName>
    </submittedName>
</protein>